<dbReference type="SUPFAM" id="SSF53474">
    <property type="entry name" value="alpha/beta-Hydrolases"/>
    <property type="match status" value="1"/>
</dbReference>
<keyword evidence="2" id="KW-1185">Reference proteome</keyword>
<evidence type="ECO:0000313" key="1">
    <source>
        <dbReference type="EMBL" id="GGU70358.1"/>
    </source>
</evidence>
<sequence>MDSIYRSPRGRDLLRAWCHDRLTAWPVPHERTTLTANGARTHLVLAGSGPTTVVYVPGTNFNAATSLPLATALVTAGYRVAMRTSRASPA</sequence>
<organism evidence="1 2">
    <name type="scientific">Streptomyces albospinus</name>
    <dbReference type="NCBI Taxonomy" id="285515"/>
    <lineage>
        <taxon>Bacteria</taxon>
        <taxon>Bacillati</taxon>
        <taxon>Actinomycetota</taxon>
        <taxon>Actinomycetes</taxon>
        <taxon>Kitasatosporales</taxon>
        <taxon>Streptomycetaceae</taxon>
        <taxon>Streptomyces</taxon>
    </lineage>
</organism>
<dbReference type="Proteomes" id="UP000654471">
    <property type="component" value="Unassembled WGS sequence"/>
</dbReference>
<dbReference type="InterPro" id="IPR029058">
    <property type="entry name" value="AB_hydrolase_fold"/>
</dbReference>
<evidence type="ECO:0000313" key="2">
    <source>
        <dbReference type="Proteomes" id="UP000654471"/>
    </source>
</evidence>
<protein>
    <submittedName>
        <fullName evidence="1">Uncharacterized protein</fullName>
    </submittedName>
</protein>
<dbReference type="RefSeq" id="WP_229852419.1">
    <property type="nucleotide sequence ID" value="NZ_BMRP01000013.1"/>
</dbReference>
<gene>
    <name evidence="1" type="ORF">GCM10010211_40020</name>
</gene>
<name>A0ABQ2V5U3_9ACTN</name>
<comment type="caution">
    <text evidence="1">The sequence shown here is derived from an EMBL/GenBank/DDBJ whole genome shotgun (WGS) entry which is preliminary data.</text>
</comment>
<dbReference type="Gene3D" id="3.40.50.1820">
    <property type="entry name" value="alpha/beta hydrolase"/>
    <property type="match status" value="1"/>
</dbReference>
<dbReference type="EMBL" id="BMRP01000013">
    <property type="protein sequence ID" value="GGU70358.1"/>
    <property type="molecule type" value="Genomic_DNA"/>
</dbReference>
<proteinExistence type="predicted"/>
<reference evidence="2" key="1">
    <citation type="journal article" date="2019" name="Int. J. Syst. Evol. Microbiol.">
        <title>The Global Catalogue of Microorganisms (GCM) 10K type strain sequencing project: providing services to taxonomists for standard genome sequencing and annotation.</title>
        <authorList>
            <consortium name="The Broad Institute Genomics Platform"/>
            <consortium name="The Broad Institute Genome Sequencing Center for Infectious Disease"/>
            <person name="Wu L."/>
            <person name="Ma J."/>
        </authorList>
    </citation>
    <scope>NUCLEOTIDE SEQUENCE [LARGE SCALE GENOMIC DNA]</scope>
    <source>
        <strain evidence="2">JCM 3399</strain>
    </source>
</reference>
<accession>A0ABQ2V5U3</accession>